<keyword evidence="1" id="KW-0472">Membrane</keyword>
<accession>A0A9J6A7D0</accession>
<gene>
    <name evidence="2" type="ORF">H5410_005358</name>
</gene>
<evidence type="ECO:0000313" key="3">
    <source>
        <dbReference type="Proteomes" id="UP000824120"/>
    </source>
</evidence>
<evidence type="ECO:0000256" key="1">
    <source>
        <dbReference type="SAM" id="Phobius"/>
    </source>
</evidence>
<keyword evidence="1" id="KW-1133">Transmembrane helix</keyword>
<comment type="caution">
    <text evidence="2">The sequence shown here is derived from an EMBL/GenBank/DDBJ whole genome shotgun (WGS) entry which is preliminary data.</text>
</comment>
<organism evidence="2 3">
    <name type="scientific">Solanum commersonii</name>
    <name type="common">Commerson's wild potato</name>
    <name type="synonym">Commerson's nightshade</name>
    <dbReference type="NCBI Taxonomy" id="4109"/>
    <lineage>
        <taxon>Eukaryota</taxon>
        <taxon>Viridiplantae</taxon>
        <taxon>Streptophyta</taxon>
        <taxon>Embryophyta</taxon>
        <taxon>Tracheophyta</taxon>
        <taxon>Spermatophyta</taxon>
        <taxon>Magnoliopsida</taxon>
        <taxon>eudicotyledons</taxon>
        <taxon>Gunneridae</taxon>
        <taxon>Pentapetalae</taxon>
        <taxon>asterids</taxon>
        <taxon>lamiids</taxon>
        <taxon>Solanales</taxon>
        <taxon>Solanaceae</taxon>
        <taxon>Solanoideae</taxon>
        <taxon>Solaneae</taxon>
        <taxon>Solanum</taxon>
    </lineage>
</organism>
<name>A0A9J6A7D0_SOLCO</name>
<sequence length="356" mass="39528">MVNLSDAKMVNDKRKMAGLITCSTFTSVTGWLETRGRTVRRLCGVLCFLCATLLAPFLSWEASTQIHSLSQEFKDAPWTYPSSTIDDFSMVPPQSLLVPQYGSLTTMGHCAGVVPSRGIRANERSDTLVSQIHRCRWRVCGMGRRPRLGILRLTLTFVAKFFWLLVRKRVSPTKADNQVTWDSSHGSGIDSSADRHQLVHPTVSIDIDLIRDEANVSKDSQSLVLRYLLGYPPCAQGCMAMTSPHTPTSPRLLFSCSLVWALALPDPHRSQGLLFPWPSSEVRGLDDHTTTPHPALDAKVDPANYRLDAFDRESLSLPARHRPISAGVDIASLRPTLRPFLPHLRQPRVAPIASGR</sequence>
<reference evidence="2 3" key="1">
    <citation type="submission" date="2020-09" db="EMBL/GenBank/DDBJ databases">
        <title>De no assembly of potato wild relative species, Solanum commersonii.</title>
        <authorList>
            <person name="Cho K."/>
        </authorList>
    </citation>
    <scope>NUCLEOTIDE SEQUENCE [LARGE SCALE GENOMIC DNA]</scope>
    <source>
        <strain evidence="2">LZ3.2</strain>
        <tissue evidence="2">Leaf</tissue>
    </source>
</reference>
<evidence type="ECO:0008006" key="4">
    <source>
        <dbReference type="Google" id="ProtNLM"/>
    </source>
</evidence>
<protein>
    <recommendedName>
        <fullName evidence="4">Transmembrane protein</fullName>
    </recommendedName>
</protein>
<proteinExistence type="predicted"/>
<evidence type="ECO:0000313" key="2">
    <source>
        <dbReference type="EMBL" id="KAG5620140.1"/>
    </source>
</evidence>
<dbReference type="EMBL" id="JACXVP010000002">
    <property type="protein sequence ID" value="KAG5620140.1"/>
    <property type="molecule type" value="Genomic_DNA"/>
</dbReference>
<keyword evidence="1" id="KW-0812">Transmembrane</keyword>
<keyword evidence="3" id="KW-1185">Reference proteome</keyword>
<dbReference type="AlphaFoldDB" id="A0A9J6A7D0"/>
<dbReference type="OrthoDB" id="1327928at2759"/>
<dbReference type="Proteomes" id="UP000824120">
    <property type="component" value="Chromosome 2"/>
</dbReference>
<feature type="transmembrane region" description="Helical" evidence="1">
    <location>
        <begin position="42"/>
        <end position="60"/>
    </location>
</feature>